<evidence type="ECO:0000313" key="2">
    <source>
        <dbReference type="Proteomes" id="UP000034350"/>
    </source>
</evidence>
<dbReference type="AlphaFoldDB" id="A0A0F9YVL5"/>
<dbReference type="GeneID" id="36319965"/>
<dbReference type="RefSeq" id="XP_024332199.1">
    <property type="nucleotide sequence ID" value="XM_024475034.1"/>
</dbReference>
<evidence type="ECO:0000313" key="1">
    <source>
        <dbReference type="EMBL" id="KKO76457.1"/>
    </source>
</evidence>
<accession>A0A0F9YVL5</accession>
<keyword evidence="2" id="KW-1185">Reference proteome</keyword>
<organism evidence="1 2">
    <name type="scientific">Vairimorpha ceranae</name>
    <dbReference type="NCBI Taxonomy" id="40302"/>
    <lineage>
        <taxon>Eukaryota</taxon>
        <taxon>Fungi</taxon>
        <taxon>Fungi incertae sedis</taxon>
        <taxon>Microsporidia</taxon>
        <taxon>Nosematidae</taxon>
        <taxon>Vairimorpha</taxon>
    </lineage>
</organism>
<protein>
    <submittedName>
        <fullName evidence="1">Uncharacterized protein</fullName>
    </submittedName>
</protein>
<dbReference type="VEuPathDB" id="MicrosporidiaDB:AAJ76_3000124483"/>
<dbReference type="OrthoDB" id="2188879at2759"/>
<sequence length="818" mass="96415">MKISKITQNTKIIDLIIMSKVILCNKATHLEIYDFNLSLLSTLNLSFFVKKIIKFTEDILIFVGSCKYEIIVLECDINNNFFNLVRIGGQNEDLVDFTKYHVWSNIIVLYDYKTFFVYYFCKDKLVQECIPNDIDFFKLLHFDFCGNILNVVARDIEDTTYVLKYNNKLVLTKKLKKPCTSIFSFCQGTLFIGDGIIWYEINNKKVSESEFGNTKVKSYAVLSSCLILSMWDDELIKINICEDLAIHVKVYKMNSFDELHKVKNYLLGHTRCGVCYLFTFINNDLKIIQSIDSVSNLSKSFYNDKKLYFYNNKFKSILSNFQHCELIKYTTISNLRDFYIFQDIFIAVKEDATEFYNFSLKNSSFDLCSDLKPLNFNVQGFYEFDNSLFFYSKKKIIRLTQKKLKTYEFTEEILFCSFFEDNFVCYTSCGKIKTKNFIKECLEVSCILLYNNLIYFSTYNDEFFTFDLSLNEISRVKQFAFRMGIVINNLLCFIDMNNVLFLYSVQNCNFTRIGQFDEIYKMVCTNNLFLIGKYTVMCNESFSEKTTLDIKNIQAIHFYKNNYYVFLKDTVFIVKFTISTYKYQHDKNIFQFVHKEGSKICSIDYNGTFKYKKINKKSCVQKMLDNTNILSGEYKNKVYTFLTDEKMFRFNTRTKNLTQESCNNNLIAFSGGIKVSYNELFVDKKIIKYDKGAIKNVCIKEDKILIVDFFYGAYLYDINNGWTSLINKGIDCYENKRQKLQDYRKLIKKKYYLSYIWKDYYLLSDDENIIAINSKSGVICSFKINEKVVCFSEDSLEVNASVLYCVTEGNCVWKIEQV</sequence>
<gene>
    <name evidence="1" type="ORF">AAJ76_3000124483</name>
</gene>
<proteinExistence type="predicted"/>
<reference evidence="1 2" key="1">
    <citation type="journal article" date="2015" name="Environ. Microbiol.">
        <title>Genome analyses suggest the presence of polyploidy and recent human-driven expansions in eight global populations of the honeybee pathogen Nosema ceranae.</title>
        <authorList>
            <person name="Pelin A."/>
            <person name="Selman M."/>
            <person name="Aris-Brosou S."/>
            <person name="Farinelli L."/>
            <person name="Corradi N."/>
        </authorList>
    </citation>
    <scope>NUCLEOTIDE SEQUENCE [LARGE SCALE GENOMIC DNA]</scope>
    <source>
        <strain evidence="1 2">PA08 1199</strain>
    </source>
</reference>
<dbReference type="VEuPathDB" id="MicrosporidiaDB:NCER_101748"/>
<name>A0A0F9YVL5_9MICR</name>
<dbReference type="VEuPathDB" id="MicrosporidiaDB:G9O61_00g015980"/>
<comment type="caution">
    <text evidence="1">The sequence shown here is derived from an EMBL/GenBank/DDBJ whole genome shotgun (WGS) entry which is preliminary data.</text>
</comment>
<dbReference type="EMBL" id="JPQZ01000003">
    <property type="protein sequence ID" value="KKO76457.1"/>
    <property type="molecule type" value="Genomic_DNA"/>
</dbReference>
<dbReference type="Proteomes" id="UP000034350">
    <property type="component" value="Unassembled WGS sequence"/>
</dbReference>